<sequence length="403" mass="43815">MSLIFRANDTEWVVGATWMTTRNQPGASALRQRARASRATHYVVMKSTPLALGFFDLAAMLTSESGKRLAFKRGNPLAPLMARALGADVFAQISLPDGSIWVIATDHDAMLLPGTDRIVASGDIDAFVERFEMGRFSERRLIDGHGLDTILATLKPETVKFHEVSLQAQWKPAIAAGAALLLAYEGHHLWRAHIERLRDEQAQREAAARQNIIAETALRNAPIPPSEWVEGCMDGVLHQPVFHEGWIQTSWQCADKTLTLEWLRSGGTLADAPVGAMSANGDRISQTVPLIFHRPAMRRHTKGDGTKQLVSWLQTLGIRPKVTLSQIKTAGMPVPGQPASIATGVSWVFPTDPRNAFWDDVSGLSIQSLSHLTGAAPAGGVVMTGAGYRMEASVAAPVLEMPR</sequence>
<dbReference type="RefSeq" id="WP_264816373.1">
    <property type="nucleotide sequence ID" value="NZ_BAPV01000040.1"/>
</dbReference>
<dbReference type="Proteomes" id="UP001062776">
    <property type="component" value="Unassembled WGS sequence"/>
</dbReference>
<name>A0ABQ0Q4P0_9PROT</name>
<evidence type="ECO:0000313" key="1">
    <source>
        <dbReference type="EMBL" id="GBQ91204.1"/>
    </source>
</evidence>
<dbReference type="EMBL" id="BAPV01000040">
    <property type="protein sequence ID" value="GBQ91204.1"/>
    <property type="molecule type" value="Genomic_DNA"/>
</dbReference>
<keyword evidence="2" id="KW-1185">Reference proteome</keyword>
<proteinExistence type="predicted"/>
<protein>
    <recommendedName>
        <fullName evidence="3">Pilin accessory protein (PilO)</fullName>
    </recommendedName>
</protein>
<accession>A0ABQ0Q4P0</accession>
<evidence type="ECO:0000313" key="2">
    <source>
        <dbReference type="Proteomes" id="UP001062776"/>
    </source>
</evidence>
<comment type="caution">
    <text evidence="1">The sequence shown here is derived from an EMBL/GenBank/DDBJ whole genome shotgun (WGS) entry which is preliminary data.</text>
</comment>
<dbReference type="Pfam" id="PF06864">
    <property type="entry name" value="PAP_PilO"/>
    <property type="match status" value="1"/>
</dbReference>
<gene>
    <name evidence="1" type="ORF">AA0535_2238</name>
</gene>
<organism evidence="1 2">
    <name type="scientific">Asaia krungthepensis NRIC 0535</name>
    <dbReference type="NCBI Taxonomy" id="1307925"/>
    <lineage>
        <taxon>Bacteria</taxon>
        <taxon>Pseudomonadati</taxon>
        <taxon>Pseudomonadota</taxon>
        <taxon>Alphaproteobacteria</taxon>
        <taxon>Acetobacterales</taxon>
        <taxon>Acetobacteraceae</taxon>
        <taxon>Asaia</taxon>
    </lineage>
</organism>
<dbReference type="InterPro" id="IPR009663">
    <property type="entry name" value="PAP_PilO"/>
</dbReference>
<reference evidence="1" key="1">
    <citation type="submission" date="2013-04" db="EMBL/GenBank/DDBJ databases">
        <title>The genome sequencing project of 58 acetic acid bacteria.</title>
        <authorList>
            <person name="Okamoto-Kainuma A."/>
            <person name="Ishikawa M."/>
            <person name="Umino S."/>
            <person name="Koizumi Y."/>
            <person name="Shiwa Y."/>
            <person name="Yoshikawa H."/>
            <person name="Matsutani M."/>
            <person name="Matsushita K."/>
        </authorList>
    </citation>
    <scope>NUCLEOTIDE SEQUENCE</scope>
    <source>
        <strain evidence="1">NRIC 0535</strain>
    </source>
</reference>
<evidence type="ECO:0008006" key="3">
    <source>
        <dbReference type="Google" id="ProtNLM"/>
    </source>
</evidence>